<feature type="region of interest" description="Disordered" evidence="1">
    <location>
        <begin position="345"/>
        <end position="364"/>
    </location>
</feature>
<proteinExistence type="predicted"/>
<dbReference type="PANTHER" id="PTHR33929">
    <property type="entry name" value="MEMBRANE-ASSOCIATED KINASE REGULATOR 2-RELATED"/>
    <property type="match status" value="1"/>
</dbReference>
<dbReference type="Proteomes" id="UP001327560">
    <property type="component" value="Chromosome 8"/>
</dbReference>
<keyword evidence="3" id="KW-1185">Reference proteome</keyword>
<evidence type="ECO:0000256" key="1">
    <source>
        <dbReference type="SAM" id="MobiDB-lite"/>
    </source>
</evidence>
<reference evidence="2 3" key="1">
    <citation type="submission" date="2023-10" db="EMBL/GenBank/DDBJ databases">
        <title>Chromosome-scale genome assembly provides insights into flower coloration mechanisms of Canna indica.</title>
        <authorList>
            <person name="Li C."/>
        </authorList>
    </citation>
    <scope>NUCLEOTIDE SEQUENCE [LARGE SCALE GENOMIC DNA]</scope>
    <source>
        <tissue evidence="2">Flower</tissue>
    </source>
</reference>
<gene>
    <name evidence="2" type="ORF">Cni_G25872</name>
</gene>
<dbReference type="PANTHER" id="PTHR33929:SF7">
    <property type="entry name" value="OS05G0584400 PROTEIN"/>
    <property type="match status" value="1"/>
</dbReference>
<dbReference type="GO" id="GO:0005886">
    <property type="term" value="C:plasma membrane"/>
    <property type="evidence" value="ECO:0007669"/>
    <property type="project" value="InterPro"/>
</dbReference>
<dbReference type="AlphaFoldDB" id="A0AAQ3QPS2"/>
<sequence>MTPLTRVKERIQFFCVLGRNHDATATASSSSYYMNPNPCTSPTKQPCGLMELLRLFTHGVFGGAAAVTTTITTSVLRHDSDVGGGGGGSDDEGPFFDIEFALPLQESKQRWSTSNTEQRHYEEMEKFGSTVSPDGTRAGSLRRDPILSFSPSSGLFFKSSSKSQVPAFFLKSAAKFRVFKLAFHRRSRSTTSETTILGASPATTCASSPKQNKFFVKFKVEEVPLASLFSRDSSWRSSSSNSCRSTRHYADDISPTSEARKLTRDVLQRYLSKIKPLYIRISKRYGEKLRFSGPLNSGGTRKVRPAGDSGEAGGGADQLKDPVSQDGNIPAGLRVVCRRLRKSRSASATVTSVRSPPVAAGRRDDSLLEQQDGIQSAIAHCKRSFSRGTDSPLLRSRSDPGDGRSMDLSSSSTNNNSSQI</sequence>
<evidence type="ECO:0000313" key="2">
    <source>
        <dbReference type="EMBL" id="WOL17083.1"/>
    </source>
</evidence>
<feature type="compositionally biased region" description="Low complexity" evidence="1">
    <location>
        <begin position="409"/>
        <end position="420"/>
    </location>
</feature>
<evidence type="ECO:0000313" key="3">
    <source>
        <dbReference type="Proteomes" id="UP001327560"/>
    </source>
</evidence>
<feature type="compositionally biased region" description="Basic and acidic residues" evidence="1">
    <location>
        <begin position="396"/>
        <end position="405"/>
    </location>
</feature>
<feature type="compositionally biased region" description="Polar residues" evidence="1">
    <location>
        <begin position="345"/>
        <end position="354"/>
    </location>
</feature>
<feature type="region of interest" description="Disordered" evidence="1">
    <location>
        <begin position="381"/>
        <end position="420"/>
    </location>
</feature>
<dbReference type="InterPro" id="IPR039619">
    <property type="entry name" value="MAKR2/5"/>
</dbReference>
<accession>A0AAQ3QPS2</accession>
<protein>
    <recommendedName>
        <fullName evidence="4">Membrane-associated kinase regulator 2</fullName>
    </recommendedName>
</protein>
<name>A0AAQ3QPS2_9LILI</name>
<organism evidence="2 3">
    <name type="scientific">Canna indica</name>
    <name type="common">Indian-shot</name>
    <dbReference type="NCBI Taxonomy" id="4628"/>
    <lineage>
        <taxon>Eukaryota</taxon>
        <taxon>Viridiplantae</taxon>
        <taxon>Streptophyta</taxon>
        <taxon>Embryophyta</taxon>
        <taxon>Tracheophyta</taxon>
        <taxon>Spermatophyta</taxon>
        <taxon>Magnoliopsida</taxon>
        <taxon>Liliopsida</taxon>
        <taxon>Zingiberales</taxon>
        <taxon>Cannaceae</taxon>
        <taxon>Canna</taxon>
    </lineage>
</organism>
<evidence type="ECO:0008006" key="4">
    <source>
        <dbReference type="Google" id="ProtNLM"/>
    </source>
</evidence>
<feature type="region of interest" description="Disordered" evidence="1">
    <location>
        <begin position="292"/>
        <end position="328"/>
    </location>
</feature>
<dbReference type="EMBL" id="CP136897">
    <property type="protein sequence ID" value="WOL17083.1"/>
    <property type="molecule type" value="Genomic_DNA"/>
</dbReference>